<gene>
    <name evidence="2" type="ORF">UA08_07945</name>
</gene>
<protein>
    <submittedName>
        <fullName evidence="2">Uncharacterized protein</fullName>
    </submittedName>
</protein>
<comment type="caution">
    <text evidence="2">The sequence shown here is derived from an EMBL/GenBank/DDBJ whole genome shotgun (WGS) entry which is preliminary data.</text>
</comment>
<sequence length="351" mass="38510">MDEGAQQREQQHAHYNYPSVSGAPRHVVQQQVSPAQSPESFRRTAAAAGSRRRRGIRSSGSAGPNFVRAAQQRQSIPSSALHFQQPPNQHVLGLQPGQYDTGVIYNFDQSGTAQIPYTMPLPVAFTARHAEPLSALSPGVSQFFSPPGHNENASQYLSPQVQLAIYQQQQQQQQSALDQRTAGSLDTTIMANFNPTGAAGTAPNVANPHDASNQYHQALLTVFGYTQRGQLNEASRLLLELSTWLIGNARELGLLQDDPDHPKKNSQLWEDFNICWLSLCQKQKDLTEAILGAGQALPSTLLSAEAMESMGQAIIQFCDTVEPHGLVDYQMGIWEEEILDILGQCLDLVEQ</sequence>
<evidence type="ECO:0000256" key="1">
    <source>
        <dbReference type="SAM" id="MobiDB-lite"/>
    </source>
</evidence>
<keyword evidence="3" id="KW-1185">Reference proteome</keyword>
<evidence type="ECO:0000313" key="3">
    <source>
        <dbReference type="Proteomes" id="UP000214365"/>
    </source>
</evidence>
<feature type="compositionally biased region" description="Basic and acidic residues" evidence="1">
    <location>
        <begin position="1"/>
        <end position="12"/>
    </location>
</feature>
<name>A0A225AU64_TALAT</name>
<proteinExistence type="predicted"/>
<dbReference type="OrthoDB" id="5552418at2759"/>
<dbReference type="RefSeq" id="XP_020117128.1">
    <property type="nucleotide sequence ID" value="XM_020262851.1"/>
</dbReference>
<dbReference type="GeneID" id="31007701"/>
<dbReference type="EMBL" id="LFMY01000013">
    <property type="protein sequence ID" value="OKL57007.1"/>
    <property type="molecule type" value="Genomic_DNA"/>
</dbReference>
<dbReference type="Proteomes" id="UP000214365">
    <property type="component" value="Unassembled WGS sequence"/>
</dbReference>
<organism evidence="2 3">
    <name type="scientific">Talaromyces atroroseus</name>
    <dbReference type="NCBI Taxonomy" id="1441469"/>
    <lineage>
        <taxon>Eukaryota</taxon>
        <taxon>Fungi</taxon>
        <taxon>Dikarya</taxon>
        <taxon>Ascomycota</taxon>
        <taxon>Pezizomycotina</taxon>
        <taxon>Eurotiomycetes</taxon>
        <taxon>Eurotiomycetidae</taxon>
        <taxon>Eurotiales</taxon>
        <taxon>Trichocomaceae</taxon>
        <taxon>Talaromyces</taxon>
        <taxon>Talaromyces sect. Trachyspermi</taxon>
    </lineage>
</organism>
<feature type="region of interest" description="Disordered" evidence="1">
    <location>
        <begin position="1"/>
        <end position="65"/>
    </location>
</feature>
<dbReference type="AlphaFoldDB" id="A0A225AU64"/>
<reference evidence="2 3" key="1">
    <citation type="submission" date="2015-06" db="EMBL/GenBank/DDBJ databases">
        <title>Talaromyces atroroseus IBT 11181 draft genome.</title>
        <authorList>
            <person name="Rasmussen K.B."/>
            <person name="Rasmussen S."/>
            <person name="Petersen B."/>
            <person name="Sicheritz-Ponten T."/>
            <person name="Mortensen U.H."/>
            <person name="Thrane U."/>
        </authorList>
    </citation>
    <scope>NUCLEOTIDE SEQUENCE [LARGE SCALE GENOMIC DNA]</scope>
    <source>
        <strain evidence="2 3">IBT 11181</strain>
    </source>
</reference>
<evidence type="ECO:0000313" key="2">
    <source>
        <dbReference type="EMBL" id="OKL57007.1"/>
    </source>
</evidence>
<accession>A0A225AU64</accession>